<dbReference type="EMBL" id="UZAU01000258">
    <property type="status" value="NOT_ANNOTATED_CDS"/>
    <property type="molecule type" value="Genomic_DNA"/>
</dbReference>
<dbReference type="AlphaFoldDB" id="A0A803P995"/>
<dbReference type="EnsemblPlants" id="evm.model.03.494">
    <property type="protein sequence ID" value="cds.evm.model.03.494"/>
    <property type="gene ID" value="evm.TU.03.494"/>
</dbReference>
<sequence>MEKELLGGVLEEEERRRGGSPLQLFFPSKLGEEEKRKDENGGCEDDVGSYQLYIDTAINAGNGKIRLGVVIKDWNGNVIAGLSAPIAA</sequence>
<evidence type="ECO:0000256" key="1">
    <source>
        <dbReference type="SAM" id="MobiDB-lite"/>
    </source>
</evidence>
<keyword evidence="3" id="KW-1185">Reference proteome</keyword>
<protein>
    <submittedName>
        <fullName evidence="2">Uncharacterized protein</fullName>
    </submittedName>
</protein>
<feature type="compositionally biased region" description="Basic and acidic residues" evidence="1">
    <location>
        <begin position="30"/>
        <end position="40"/>
    </location>
</feature>
<evidence type="ECO:0000313" key="3">
    <source>
        <dbReference type="Proteomes" id="UP000596661"/>
    </source>
</evidence>
<reference evidence="2" key="1">
    <citation type="submission" date="2018-11" db="EMBL/GenBank/DDBJ databases">
        <authorList>
            <person name="Grassa J C."/>
        </authorList>
    </citation>
    <scope>NUCLEOTIDE SEQUENCE [LARGE SCALE GENOMIC DNA]</scope>
</reference>
<dbReference type="Gramene" id="evm.model.03.494">
    <property type="protein sequence ID" value="cds.evm.model.03.494"/>
    <property type="gene ID" value="evm.TU.03.494"/>
</dbReference>
<accession>A0A803P995</accession>
<feature type="region of interest" description="Disordered" evidence="1">
    <location>
        <begin position="1"/>
        <end position="42"/>
    </location>
</feature>
<proteinExistence type="predicted"/>
<organism evidence="2 3">
    <name type="scientific">Cannabis sativa</name>
    <name type="common">Hemp</name>
    <name type="synonym">Marijuana</name>
    <dbReference type="NCBI Taxonomy" id="3483"/>
    <lineage>
        <taxon>Eukaryota</taxon>
        <taxon>Viridiplantae</taxon>
        <taxon>Streptophyta</taxon>
        <taxon>Embryophyta</taxon>
        <taxon>Tracheophyta</taxon>
        <taxon>Spermatophyta</taxon>
        <taxon>Magnoliopsida</taxon>
        <taxon>eudicotyledons</taxon>
        <taxon>Gunneridae</taxon>
        <taxon>Pentapetalae</taxon>
        <taxon>rosids</taxon>
        <taxon>fabids</taxon>
        <taxon>Rosales</taxon>
        <taxon>Cannabaceae</taxon>
        <taxon>Cannabis</taxon>
    </lineage>
</organism>
<reference evidence="2" key="2">
    <citation type="submission" date="2021-03" db="UniProtKB">
        <authorList>
            <consortium name="EnsemblPlants"/>
        </authorList>
    </citation>
    <scope>IDENTIFICATION</scope>
</reference>
<evidence type="ECO:0000313" key="2">
    <source>
        <dbReference type="EnsemblPlants" id="cds.evm.model.03.494"/>
    </source>
</evidence>
<dbReference type="Proteomes" id="UP000596661">
    <property type="component" value="Chromosome 3"/>
</dbReference>
<name>A0A803P995_CANSA</name>